<dbReference type="InterPro" id="IPR011032">
    <property type="entry name" value="GroES-like_sf"/>
</dbReference>
<dbReference type="CDD" id="cd05288">
    <property type="entry name" value="PGDH"/>
    <property type="match status" value="1"/>
</dbReference>
<dbReference type="InterPro" id="IPR041694">
    <property type="entry name" value="ADH_N_2"/>
</dbReference>
<reference evidence="6" key="1">
    <citation type="submission" date="2021-10" db="EMBL/GenBank/DDBJ databases">
        <authorList>
            <person name="Piombo E."/>
        </authorList>
    </citation>
    <scope>NUCLEOTIDE SEQUENCE</scope>
</reference>
<name>A0A9N9U263_9HYPO</name>
<dbReference type="SMART" id="SM00829">
    <property type="entry name" value="PKS_ER"/>
    <property type="match status" value="1"/>
</dbReference>
<comment type="caution">
    <text evidence="6">The sequence shown here is derived from an EMBL/GenBank/DDBJ whole genome shotgun (WGS) entry which is preliminary data.</text>
</comment>
<organism evidence="6 7">
    <name type="scientific">Clonostachys byssicola</name>
    <dbReference type="NCBI Taxonomy" id="160290"/>
    <lineage>
        <taxon>Eukaryota</taxon>
        <taxon>Fungi</taxon>
        <taxon>Dikarya</taxon>
        <taxon>Ascomycota</taxon>
        <taxon>Pezizomycotina</taxon>
        <taxon>Sordariomycetes</taxon>
        <taxon>Hypocreomycetidae</taxon>
        <taxon>Hypocreales</taxon>
        <taxon>Bionectriaceae</taxon>
        <taxon>Clonostachys</taxon>
    </lineage>
</organism>
<dbReference type="OrthoDB" id="809632at2759"/>
<dbReference type="InterPro" id="IPR036291">
    <property type="entry name" value="NAD(P)-bd_dom_sf"/>
</dbReference>
<dbReference type="PANTHER" id="PTHR43205:SF7">
    <property type="entry name" value="PROSTAGLANDIN REDUCTASE 1"/>
    <property type="match status" value="1"/>
</dbReference>
<dbReference type="Pfam" id="PF00107">
    <property type="entry name" value="ADH_zinc_N"/>
    <property type="match status" value="1"/>
</dbReference>
<dbReference type="PANTHER" id="PTHR43205">
    <property type="entry name" value="PROSTAGLANDIN REDUCTASE"/>
    <property type="match status" value="1"/>
</dbReference>
<protein>
    <recommendedName>
        <fullName evidence="3">Dehydrogenase FUB6</fullName>
    </recommendedName>
    <alternativeName>
        <fullName evidence="4">Fusaric acid biosynthesis protein 6</fullName>
    </alternativeName>
</protein>
<accession>A0A9N9U263</accession>
<dbReference type="FunFam" id="3.40.50.720:FF:000121">
    <property type="entry name" value="Prostaglandin reductase 2"/>
    <property type="match status" value="1"/>
</dbReference>
<keyword evidence="7" id="KW-1185">Reference proteome</keyword>
<dbReference type="SUPFAM" id="SSF50129">
    <property type="entry name" value="GroES-like"/>
    <property type="match status" value="1"/>
</dbReference>
<dbReference type="Gene3D" id="3.90.180.10">
    <property type="entry name" value="Medium-chain alcohol dehydrogenases, catalytic domain"/>
    <property type="match status" value="1"/>
</dbReference>
<dbReference type="SUPFAM" id="SSF51735">
    <property type="entry name" value="NAD(P)-binding Rossmann-fold domains"/>
    <property type="match status" value="1"/>
</dbReference>
<evidence type="ECO:0000259" key="5">
    <source>
        <dbReference type="SMART" id="SM00829"/>
    </source>
</evidence>
<evidence type="ECO:0000313" key="7">
    <source>
        <dbReference type="Proteomes" id="UP000754883"/>
    </source>
</evidence>
<keyword evidence="2" id="KW-0560">Oxidoreductase</keyword>
<dbReference type="EMBL" id="CABFNO020001268">
    <property type="protein sequence ID" value="CAG9975617.1"/>
    <property type="molecule type" value="Genomic_DNA"/>
</dbReference>
<dbReference type="GO" id="GO:0016628">
    <property type="term" value="F:oxidoreductase activity, acting on the CH-CH group of donors, NAD or NADP as acceptor"/>
    <property type="evidence" value="ECO:0007669"/>
    <property type="project" value="InterPro"/>
</dbReference>
<evidence type="ECO:0000256" key="2">
    <source>
        <dbReference type="ARBA" id="ARBA00023002"/>
    </source>
</evidence>
<dbReference type="AlphaFoldDB" id="A0A9N9U263"/>
<evidence type="ECO:0000313" key="6">
    <source>
        <dbReference type="EMBL" id="CAG9975617.1"/>
    </source>
</evidence>
<gene>
    <name evidence="6" type="ORF">CBYS24578_00013079</name>
</gene>
<dbReference type="InterPro" id="IPR013149">
    <property type="entry name" value="ADH-like_C"/>
</dbReference>
<sequence>MVQNKSLVFSEVPDGLPEAGRHLQTYSTDFDLEVAPLSGGFTCQVLYASLDPYLRHRMVAPERARDGFEPMAVGSVVPNGLLGKVLKSDTAGFQADDIVIGMAPIQEYLSIPESLVAQFAKLENPHNLDLKLFLGPLGMPGLTAFSALYEIGKPKKGETIFISAASGAVGQMVGQLARREGLRVIGSVGSEEKLKLLTEVFGFDGGFIHSTGDILGNIKRLAPDGIDIYYDNVGGEQLEAAITAMNDWGRIVACGYASQYSLPPESQYGIQNTGQIIGKRITWRGMSVFDESLGGAYRQTHLESVGEWLSDGSLKAVISETVGIDNASQGLVELLQGKNIGKALVKIAA</sequence>
<evidence type="ECO:0000256" key="4">
    <source>
        <dbReference type="ARBA" id="ARBA00083301"/>
    </source>
</evidence>
<feature type="domain" description="Enoyl reductase (ER)" evidence="5">
    <location>
        <begin position="20"/>
        <end position="345"/>
    </location>
</feature>
<evidence type="ECO:0000256" key="1">
    <source>
        <dbReference type="ARBA" id="ARBA00004685"/>
    </source>
</evidence>
<comment type="pathway">
    <text evidence="1">Mycotoxin biosynthesis.</text>
</comment>
<dbReference type="InterPro" id="IPR020843">
    <property type="entry name" value="ER"/>
</dbReference>
<dbReference type="Proteomes" id="UP000754883">
    <property type="component" value="Unassembled WGS sequence"/>
</dbReference>
<dbReference type="InterPro" id="IPR045010">
    <property type="entry name" value="MDR_fam"/>
</dbReference>
<proteinExistence type="predicted"/>
<evidence type="ECO:0000256" key="3">
    <source>
        <dbReference type="ARBA" id="ARBA00069006"/>
    </source>
</evidence>
<dbReference type="Gene3D" id="3.40.50.720">
    <property type="entry name" value="NAD(P)-binding Rossmann-like Domain"/>
    <property type="match status" value="1"/>
</dbReference>
<dbReference type="Pfam" id="PF16884">
    <property type="entry name" value="ADH_N_2"/>
    <property type="match status" value="1"/>
</dbReference>